<keyword evidence="2" id="KW-1185">Reference proteome</keyword>
<sequence>MVPGVSVPSTPASGPPYSYAHYPPVIPSELHPLLRPDSHAIHFDLALFEFRPVDSKGTPIPVQTLAEPATHPPTTRLVVTSDQVPRWPVVLDYHAATLGTPHSTSMLPPITLGDVLYAIHQTMQAQITHREWAELNEKEEIAVAKAYTKRYKLVAGHEARLAAEGVKRVDYLLRKVMFAGLTRRNGDQGYENLRLLVKSR</sequence>
<reference evidence="1" key="1">
    <citation type="submission" date="2019-10" db="EMBL/GenBank/DDBJ databases">
        <authorList>
            <consortium name="DOE Joint Genome Institute"/>
            <person name="Kuo A."/>
            <person name="Miyauchi S."/>
            <person name="Kiss E."/>
            <person name="Drula E."/>
            <person name="Kohler A."/>
            <person name="Sanchez-Garcia M."/>
            <person name="Andreopoulos B."/>
            <person name="Barry K.W."/>
            <person name="Bonito G."/>
            <person name="Buee M."/>
            <person name="Carver A."/>
            <person name="Chen C."/>
            <person name="Cichocki N."/>
            <person name="Clum A."/>
            <person name="Culley D."/>
            <person name="Crous P.W."/>
            <person name="Fauchery L."/>
            <person name="Girlanda M."/>
            <person name="Hayes R."/>
            <person name="Keri Z."/>
            <person name="Labutti K."/>
            <person name="Lipzen A."/>
            <person name="Lombard V."/>
            <person name="Magnuson J."/>
            <person name="Maillard F."/>
            <person name="Morin E."/>
            <person name="Murat C."/>
            <person name="Nolan M."/>
            <person name="Ohm R."/>
            <person name="Pangilinan J."/>
            <person name="Pereira M."/>
            <person name="Perotto S."/>
            <person name="Peter M."/>
            <person name="Riley R."/>
            <person name="Sitrit Y."/>
            <person name="Stielow B."/>
            <person name="Szollosi G."/>
            <person name="Zifcakova L."/>
            <person name="Stursova M."/>
            <person name="Spatafora J.W."/>
            <person name="Tedersoo L."/>
            <person name="Vaario L.-M."/>
            <person name="Yamada A."/>
            <person name="Yan M."/>
            <person name="Wang P."/>
            <person name="Xu J."/>
            <person name="Bruns T."/>
            <person name="Baldrian P."/>
            <person name="Vilgalys R."/>
            <person name="Henrissat B."/>
            <person name="Grigoriev I.V."/>
            <person name="Hibbett D."/>
            <person name="Nagy L.G."/>
            <person name="Martin F.M."/>
        </authorList>
    </citation>
    <scope>NUCLEOTIDE SEQUENCE</scope>
    <source>
        <strain evidence="1">P2</strain>
    </source>
</reference>
<reference evidence="1" key="2">
    <citation type="journal article" date="2020" name="Nat. Commun.">
        <title>Large-scale genome sequencing of mycorrhizal fungi provides insights into the early evolution of symbiotic traits.</title>
        <authorList>
            <person name="Miyauchi S."/>
            <person name="Kiss E."/>
            <person name="Kuo A."/>
            <person name="Drula E."/>
            <person name="Kohler A."/>
            <person name="Sanchez-Garcia M."/>
            <person name="Morin E."/>
            <person name="Andreopoulos B."/>
            <person name="Barry K.W."/>
            <person name="Bonito G."/>
            <person name="Buee M."/>
            <person name="Carver A."/>
            <person name="Chen C."/>
            <person name="Cichocki N."/>
            <person name="Clum A."/>
            <person name="Culley D."/>
            <person name="Crous P.W."/>
            <person name="Fauchery L."/>
            <person name="Girlanda M."/>
            <person name="Hayes R.D."/>
            <person name="Keri Z."/>
            <person name="LaButti K."/>
            <person name="Lipzen A."/>
            <person name="Lombard V."/>
            <person name="Magnuson J."/>
            <person name="Maillard F."/>
            <person name="Murat C."/>
            <person name="Nolan M."/>
            <person name="Ohm R.A."/>
            <person name="Pangilinan J."/>
            <person name="Pereira M.F."/>
            <person name="Perotto S."/>
            <person name="Peter M."/>
            <person name="Pfister S."/>
            <person name="Riley R."/>
            <person name="Sitrit Y."/>
            <person name="Stielow J.B."/>
            <person name="Szollosi G."/>
            <person name="Zifcakova L."/>
            <person name="Stursova M."/>
            <person name="Spatafora J.W."/>
            <person name="Tedersoo L."/>
            <person name="Vaario L.M."/>
            <person name="Yamada A."/>
            <person name="Yan M."/>
            <person name="Wang P."/>
            <person name="Xu J."/>
            <person name="Bruns T."/>
            <person name="Baldrian P."/>
            <person name="Vilgalys R."/>
            <person name="Dunand C."/>
            <person name="Henrissat B."/>
            <person name="Grigoriev I.V."/>
            <person name="Hibbett D."/>
            <person name="Nagy L.G."/>
            <person name="Martin F.M."/>
        </authorList>
    </citation>
    <scope>NUCLEOTIDE SEQUENCE</scope>
    <source>
        <strain evidence="1">P2</strain>
    </source>
</reference>
<proteinExistence type="predicted"/>
<accession>A0ACB6ZH29</accession>
<dbReference type="Proteomes" id="UP000886501">
    <property type="component" value="Unassembled WGS sequence"/>
</dbReference>
<comment type="caution">
    <text evidence="1">The sequence shown here is derived from an EMBL/GenBank/DDBJ whole genome shotgun (WGS) entry which is preliminary data.</text>
</comment>
<organism evidence="1 2">
    <name type="scientific">Thelephora ganbajun</name>
    <name type="common">Ganba fungus</name>
    <dbReference type="NCBI Taxonomy" id="370292"/>
    <lineage>
        <taxon>Eukaryota</taxon>
        <taxon>Fungi</taxon>
        <taxon>Dikarya</taxon>
        <taxon>Basidiomycota</taxon>
        <taxon>Agaricomycotina</taxon>
        <taxon>Agaricomycetes</taxon>
        <taxon>Thelephorales</taxon>
        <taxon>Thelephoraceae</taxon>
        <taxon>Thelephora</taxon>
    </lineage>
</organism>
<name>A0ACB6ZH29_THEGA</name>
<dbReference type="EMBL" id="MU118008">
    <property type="protein sequence ID" value="KAF9648735.1"/>
    <property type="molecule type" value="Genomic_DNA"/>
</dbReference>
<evidence type="ECO:0000313" key="1">
    <source>
        <dbReference type="EMBL" id="KAF9648735.1"/>
    </source>
</evidence>
<protein>
    <submittedName>
        <fullName evidence="1">Uncharacterized protein</fullName>
    </submittedName>
</protein>
<gene>
    <name evidence="1" type="ORF">BDM02DRAFT_3095887</name>
</gene>
<evidence type="ECO:0000313" key="2">
    <source>
        <dbReference type="Proteomes" id="UP000886501"/>
    </source>
</evidence>